<accession>M1WLX9</accession>
<evidence type="ECO:0000313" key="3">
    <source>
        <dbReference type="Proteomes" id="UP000011724"/>
    </source>
</evidence>
<dbReference type="OrthoDB" id="423130at2"/>
<dbReference type="EMBL" id="FO203427">
    <property type="protein sequence ID" value="CCH48640.1"/>
    <property type="molecule type" value="Genomic_DNA"/>
</dbReference>
<proteinExistence type="predicted"/>
<dbReference type="STRING" id="1322246.BN4_11405"/>
<dbReference type="InterPro" id="IPR053147">
    <property type="entry name" value="Hsp_HslJ-like"/>
</dbReference>
<feature type="domain" description="DUF306" evidence="1">
    <location>
        <begin position="40"/>
        <end position="144"/>
    </location>
</feature>
<dbReference type="PANTHER" id="PTHR35535">
    <property type="entry name" value="HEAT SHOCK PROTEIN HSLJ"/>
    <property type="match status" value="1"/>
</dbReference>
<dbReference type="KEGG" id="dpi:BN4_11405"/>
<name>M1WLX9_PSEP2</name>
<dbReference type="InterPro" id="IPR005184">
    <property type="entry name" value="DUF306_Meta_HslJ"/>
</dbReference>
<reference evidence="2 3" key="1">
    <citation type="journal article" date="2013" name="PLoS ONE">
        <title>The first genomic and proteomic characterization of a deep-sea sulfate reducer: insights into the piezophilic lifestyle of Desulfovibrio piezophilus.</title>
        <authorList>
            <person name="Pradel N."/>
            <person name="Ji B."/>
            <person name="Gimenez G."/>
            <person name="Talla E."/>
            <person name="Lenoble P."/>
            <person name="Garel M."/>
            <person name="Tamburini C."/>
            <person name="Fourquet P."/>
            <person name="Lebrun R."/>
            <person name="Bertin P."/>
            <person name="Denis Y."/>
            <person name="Pophillat M."/>
            <person name="Barbe V."/>
            <person name="Ollivier B."/>
            <person name="Dolla A."/>
        </authorList>
    </citation>
    <scope>NUCLEOTIDE SEQUENCE [LARGE SCALE GENOMIC DNA]</scope>
    <source>
        <strain evidence="3">DSM 10523 / SB164P1</strain>
    </source>
</reference>
<gene>
    <name evidence="2" type="ordered locus">BN4_11405</name>
</gene>
<dbReference type="Pfam" id="PF03724">
    <property type="entry name" value="META"/>
    <property type="match status" value="1"/>
</dbReference>
<dbReference type="PROSITE" id="PS51257">
    <property type="entry name" value="PROKAR_LIPOPROTEIN"/>
    <property type="match status" value="1"/>
</dbReference>
<dbReference type="PATRIC" id="fig|879567.3.peg.1464"/>
<dbReference type="eggNOG" id="COG3187">
    <property type="taxonomic scope" value="Bacteria"/>
</dbReference>
<dbReference type="AlphaFoldDB" id="M1WLX9"/>
<protein>
    <recommendedName>
        <fullName evidence="1">DUF306 domain-containing protein</fullName>
    </recommendedName>
</protein>
<keyword evidence="3" id="KW-1185">Reference proteome</keyword>
<dbReference type="HOGENOM" id="CLU_1675049_0_0_7"/>
<dbReference type="RefSeq" id="WP_015414686.1">
    <property type="nucleotide sequence ID" value="NC_020409.1"/>
</dbReference>
<dbReference type="PANTHER" id="PTHR35535:SF2">
    <property type="entry name" value="DUF306 DOMAIN-CONTAINING PROTEIN"/>
    <property type="match status" value="1"/>
</dbReference>
<dbReference type="Gene3D" id="2.40.128.270">
    <property type="match status" value="1"/>
</dbReference>
<reference evidence="3" key="2">
    <citation type="journal article" date="2013" name="Stand. Genomic Sci.">
        <title>Complete genome sequence of Desulfocapsa sulfexigens, a marine deltaproteobacterium specialized in disproportionating inorganic sulfur compounds.</title>
        <authorList>
            <person name="Finster K.W."/>
            <person name="Kjeldsen K.U."/>
            <person name="Kube M."/>
            <person name="Reinhardt R."/>
            <person name="Mussmann M."/>
            <person name="Amann R."/>
            <person name="Schreiber L."/>
        </authorList>
    </citation>
    <scope>NUCLEOTIDE SEQUENCE [LARGE SCALE GENOMIC DNA]</scope>
    <source>
        <strain evidence="3">DSM 10523 / SB164P1</strain>
    </source>
</reference>
<evidence type="ECO:0000313" key="2">
    <source>
        <dbReference type="EMBL" id="CCH48640.1"/>
    </source>
</evidence>
<organism evidence="2 3">
    <name type="scientific">Pseudodesulfovibrio piezophilus (strain DSM 21447 / JCM 15486 / C1TLV30)</name>
    <name type="common">Desulfovibrio piezophilus</name>
    <dbReference type="NCBI Taxonomy" id="1322246"/>
    <lineage>
        <taxon>Bacteria</taxon>
        <taxon>Pseudomonadati</taxon>
        <taxon>Thermodesulfobacteriota</taxon>
        <taxon>Desulfovibrionia</taxon>
        <taxon>Desulfovibrionales</taxon>
        <taxon>Desulfovibrionaceae</taxon>
    </lineage>
</organism>
<dbReference type="InterPro" id="IPR038670">
    <property type="entry name" value="HslJ-like_sf"/>
</dbReference>
<dbReference type="Proteomes" id="UP000011724">
    <property type="component" value="Chromosome"/>
</dbReference>
<dbReference type="BioCyc" id="DPIE1322246:BN4_RS17140-MONOMER"/>
<sequence length="155" mass="16781">MLNCRPRCVLVFILSLVIVTMAGCGSGKTIPTDPGAVRNALVGTIWNCESLFRREVRGNVPLTLEFLADGTVRGNGGCNDFSGPYSLNGENLTFGQLTSTKKTCGPAADEQEYTYLSFLPTITKVKVDGDEMELFKDTDPEPMVFGSQKGGGLFW</sequence>
<evidence type="ECO:0000259" key="1">
    <source>
        <dbReference type="Pfam" id="PF03724"/>
    </source>
</evidence>